<protein>
    <submittedName>
        <fullName evidence="1">Uncharacterized protein</fullName>
    </submittedName>
</protein>
<evidence type="ECO:0000313" key="1">
    <source>
        <dbReference type="EMBL" id="GAG49621.1"/>
    </source>
</evidence>
<proteinExistence type="predicted"/>
<accession>X0ZN58</accession>
<sequence length="60" mass="6858">MRYTYKHLPHLRSADFWVDSTSSDIERGHCMWGGSAMPSHEWCGVKVHNKQASGRVQRAA</sequence>
<gene>
    <name evidence="1" type="ORF">S01H1_80717</name>
</gene>
<dbReference type="EMBL" id="BARS01054536">
    <property type="protein sequence ID" value="GAG49621.1"/>
    <property type="molecule type" value="Genomic_DNA"/>
</dbReference>
<feature type="non-terminal residue" evidence="1">
    <location>
        <position position="60"/>
    </location>
</feature>
<name>X0ZN58_9ZZZZ</name>
<reference evidence="1" key="1">
    <citation type="journal article" date="2014" name="Front. Microbiol.">
        <title>High frequency of phylogenetically diverse reductive dehalogenase-homologous genes in deep subseafloor sedimentary metagenomes.</title>
        <authorList>
            <person name="Kawai M."/>
            <person name="Futagami T."/>
            <person name="Toyoda A."/>
            <person name="Takaki Y."/>
            <person name="Nishi S."/>
            <person name="Hori S."/>
            <person name="Arai W."/>
            <person name="Tsubouchi T."/>
            <person name="Morono Y."/>
            <person name="Uchiyama I."/>
            <person name="Ito T."/>
            <person name="Fujiyama A."/>
            <person name="Inagaki F."/>
            <person name="Takami H."/>
        </authorList>
    </citation>
    <scope>NUCLEOTIDE SEQUENCE</scope>
    <source>
        <strain evidence="1">Expedition CK06-06</strain>
    </source>
</reference>
<organism evidence="1">
    <name type="scientific">marine sediment metagenome</name>
    <dbReference type="NCBI Taxonomy" id="412755"/>
    <lineage>
        <taxon>unclassified sequences</taxon>
        <taxon>metagenomes</taxon>
        <taxon>ecological metagenomes</taxon>
    </lineage>
</organism>
<comment type="caution">
    <text evidence="1">The sequence shown here is derived from an EMBL/GenBank/DDBJ whole genome shotgun (WGS) entry which is preliminary data.</text>
</comment>
<dbReference type="AlphaFoldDB" id="X0ZN58"/>